<evidence type="ECO:0000313" key="3">
    <source>
        <dbReference type="Proteomes" id="UP000799291"/>
    </source>
</evidence>
<gene>
    <name evidence="2" type="ORF">K458DRAFT_280321</name>
</gene>
<evidence type="ECO:0000313" key="2">
    <source>
        <dbReference type="EMBL" id="KAF2679846.1"/>
    </source>
</evidence>
<reference evidence="2" key="1">
    <citation type="journal article" date="2020" name="Stud. Mycol.">
        <title>101 Dothideomycetes genomes: a test case for predicting lifestyles and emergence of pathogens.</title>
        <authorList>
            <person name="Haridas S."/>
            <person name="Albert R."/>
            <person name="Binder M."/>
            <person name="Bloem J."/>
            <person name="Labutti K."/>
            <person name="Salamov A."/>
            <person name="Andreopoulos B."/>
            <person name="Baker S."/>
            <person name="Barry K."/>
            <person name="Bills G."/>
            <person name="Bluhm B."/>
            <person name="Cannon C."/>
            <person name="Castanera R."/>
            <person name="Culley D."/>
            <person name="Daum C."/>
            <person name="Ezra D."/>
            <person name="Gonzalez J."/>
            <person name="Henrissat B."/>
            <person name="Kuo A."/>
            <person name="Liang C."/>
            <person name="Lipzen A."/>
            <person name="Lutzoni F."/>
            <person name="Magnuson J."/>
            <person name="Mondo S."/>
            <person name="Nolan M."/>
            <person name="Ohm R."/>
            <person name="Pangilinan J."/>
            <person name="Park H.-J."/>
            <person name="Ramirez L."/>
            <person name="Alfaro M."/>
            <person name="Sun H."/>
            <person name="Tritt A."/>
            <person name="Yoshinaga Y."/>
            <person name="Zwiers L.-H."/>
            <person name="Turgeon B."/>
            <person name="Goodwin S."/>
            <person name="Spatafora J."/>
            <person name="Crous P."/>
            <person name="Grigoriev I."/>
        </authorList>
    </citation>
    <scope>NUCLEOTIDE SEQUENCE</scope>
    <source>
        <strain evidence="2">CBS 122367</strain>
    </source>
</reference>
<feature type="non-terminal residue" evidence="2">
    <location>
        <position position="274"/>
    </location>
</feature>
<dbReference type="EMBL" id="MU005600">
    <property type="protein sequence ID" value="KAF2679846.1"/>
    <property type="molecule type" value="Genomic_DNA"/>
</dbReference>
<evidence type="ECO:0000259" key="1">
    <source>
        <dbReference type="Pfam" id="PF06985"/>
    </source>
</evidence>
<dbReference type="Pfam" id="PF06985">
    <property type="entry name" value="HET"/>
    <property type="match status" value="1"/>
</dbReference>
<dbReference type="PANTHER" id="PTHR10622">
    <property type="entry name" value="HET DOMAIN-CONTAINING PROTEIN"/>
    <property type="match status" value="1"/>
</dbReference>
<proteinExistence type="predicted"/>
<name>A0A6G1INM5_9PLEO</name>
<sequence>MHLLRTDTYELVYVSGNTPPYAILSHRWENEEITFKTINSEALRDPSLASFSRGLRPSAEKIRGSCAIARQQGFDHVWIDTCCIDKSSSEELRTALNSMFKWYREATVCHVFLNDVTFFEIGEHYMDMFCSDREDRQGKASEWFERGWTLQELLAPRKLEFYDKHWKWMGTRDELAPMVGRVAGISAEYLKDPKDAGSGKARFREASVATKMSWMAGRRTTAVEDIAYSMLGIFNVDLTPRYGEGVKAFTRLQDAIILNWGTFDESLFAWERPQ</sequence>
<accession>A0A6G1INM5</accession>
<feature type="domain" description="Heterokaryon incompatibility" evidence="1">
    <location>
        <begin position="21"/>
        <end position="115"/>
    </location>
</feature>
<dbReference type="PANTHER" id="PTHR10622:SF10">
    <property type="entry name" value="HET DOMAIN-CONTAINING PROTEIN"/>
    <property type="match status" value="1"/>
</dbReference>
<dbReference type="OrthoDB" id="20872at2759"/>
<dbReference type="AlphaFoldDB" id="A0A6G1INM5"/>
<dbReference type="Proteomes" id="UP000799291">
    <property type="component" value="Unassembled WGS sequence"/>
</dbReference>
<keyword evidence="3" id="KW-1185">Reference proteome</keyword>
<dbReference type="InterPro" id="IPR010730">
    <property type="entry name" value="HET"/>
</dbReference>
<organism evidence="2 3">
    <name type="scientific">Lentithecium fluviatile CBS 122367</name>
    <dbReference type="NCBI Taxonomy" id="1168545"/>
    <lineage>
        <taxon>Eukaryota</taxon>
        <taxon>Fungi</taxon>
        <taxon>Dikarya</taxon>
        <taxon>Ascomycota</taxon>
        <taxon>Pezizomycotina</taxon>
        <taxon>Dothideomycetes</taxon>
        <taxon>Pleosporomycetidae</taxon>
        <taxon>Pleosporales</taxon>
        <taxon>Massarineae</taxon>
        <taxon>Lentitheciaceae</taxon>
        <taxon>Lentithecium</taxon>
    </lineage>
</organism>
<protein>
    <submittedName>
        <fullName evidence="2">HET-domain-containing protein</fullName>
    </submittedName>
</protein>